<feature type="binding site" evidence="12">
    <location>
        <position position="66"/>
    </location>
    <ligand>
        <name>Mg(2+)</name>
        <dbReference type="ChEBI" id="CHEBI:18420"/>
    </ligand>
</feature>
<keyword evidence="5 12" id="KW-0378">Hydrolase</keyword>
<reference evidence="13 14" key="1">
    <citation type="submission" date="2014-04" db="EMBL/GenBank/DDBJ databases">
        <authorList>
            <consortium name="DOE Joint Genome Institute"/>
            <person name="Kuo A."/>
            <person name="Zuccaro A."/>
            <person name="Kohler A."/>
            <person name="Nagy L.G."/>
            <person name="Floudas D."/>
            <person name="Copeland A."/>
            <person name="Barry K.W."/>
            <person name="Cichocki N."/>
            <person name="Veneault-Fourrey C."/>
            <person name="LaButti K."/>
            <person name="Lindquist E.A."/>
            <person name="Lipzen A."/>
            <person name="Lundell T."/>
            <person name="Morin E."/>
            <person name="Murat C."/>
            <person name="Sun H."/>
            <person name="Tunlid A."/>
            <person name="Henrissat B."/>
            <person name="Grigoriev I.V."/>
            <person name="Hibbett D.S."/>
            <person name="Martin F."/>
            <person name="Nordberg H.P."/>
            <person name="Cantor M.N."/>
            <person name="Hua S.X."/>
        </authorList>
    </citation>
    <scope>NUCLEOTIDE SEQUENCE [LARGE SCALE GENOMIC DNA]</scope>
    <source>
        <strain evidence="13 14">MAFF 305830</strain>
    </source>
</reference>
<evidence type="ECO:0000313" key="14">
    <source>
        <dbReference type="Proteomes" id="UP000054097"/>
    </source>
</evidence>
<dbReference type="AlphaFoldDB" id="A0A0C2W7Y6"/>
<evidence type="ECO:0000256" key="3">
    <source>
        <dbReference type="ARBA" id="ARBA00022723"/>
    </source>
</evidence>
<dbReference type="CDD" id="cd00515">
    <property type="entry name" value="HAM1"/>
    <property type="match status" value="1"/>
</dbReference>
<dbReference type="InterPro" id="IPR029001">
    <property type="entry name" value="ITPase-like_fam"/>
</dbReference>
<dbReference type="GO" id="GO:0036222">
    <property type="term" value="F:XTP diphosphatase activity"/>
    <property type="evidence" value="ECO:0007669"/>
    <property type="project" value="UniProtKB-UniRule"/>
</dbReference>
<comment type="similarity">
    <text evidence="1 12">Belongs to the HAM1 NTPase family.</text>
</comment>
<dbReference type="GO" id="GO:0035870">
    <property type="term" value="F:dITP diphosphatase activity"/>
    <property type="evidence" value="ECO:0007669"/>
    <property type="project" value="UniProtKB-UniRule"/>
</dbReference>
<dbReference type="Proteomes" id="UP000054097">
    <property type="component" value="Unassembled WGS sequence"/>
</dbReference>
<feature type="binding site" evidence="12">
    <location>
        <position position="165"/>
    </location>
    <ligand>
        <name>ITP</name>
        <dbReference type="ChEBI" id="CHEBI:61402"/>
    </ligand>
</feature>
<keyword evidence="4 12" id="KW-0547">Nucleotide-binding</keyword>
<comment type="cofactor">
    <cofactor evidence="12">
        <name>Mg(2+)</name>
        <dbReference type="ChEBI" id="CHEBI:18420"/>
    </cofactor>
    <cofactor evidence="12">
        <name>Mn(2+)</name>
        <dbReference type="ChEBI" id="CHEBI:29035"/>
    </cofactor>
    <text evidence="12">Binds 1 divalent metal cation per subunit; can use either Mg(2+) or Mn(2+).</text>
</comment>
<feature type="binding site" evidence="12">
    <location>
        <begin position="66"/>
        <end position="67"/>
    </location>
    <ligand>
        <name>ITP</name>
        <dbReference type="ChEBI" id="CHEBI:61402"/>
    </ligand>
</feature>
<evidence type="ECO:0000256" key="9">
    <source>
        <dbReference type="ARBA" id="ARBA00093218"/>
    </source>
</evidence>
<evidence type="ECO:0000256" key="5">
    <source>
        <dbReference type="ARBA" id="ARBA00022801"/>
    </source>
</evidence>
<dbReference type="InterPro" id="IPR002637">
    <property type="entry name" value="RdgB/HAM1"/>
</dbReference>
<dbReference type="STRING" id="933852.A0A0C2W7Y6"/>
<comment type="subcellular location">
    <subcellularLocation>
        <location evidence="12">Cytoplasm</location>
    </subcellularLocation>
    <subcellularLocation>
        <location evidence="12">Nucleus</location>
    </subcellularLocation>
</comment>
<comment type="subunit">
    <text evidence="12">Homodimer.</text>
</comment>
<evidence type="ECO:0000313" key="13">
    <source>
        <dbReference type="EMBL" id="KIM22543.1"/>
    </source>
</evidence>
<dbReference type="GO" id="GO:0005737">
    <property type="term" value="C:cytoplasm"/>
    <property type="evidence" value="ECO:0007669"/>
    <property type="project" value="UniProtKB-SubCell"/>
</dbReference>
<dbReference type="HOGENOM" id="CLU_082080_1_1_1"/>
<comment type="catalytic activity">
    <reaction evidence="9">
        <text>ITP + H2O = IMP + diphosphate + H(+)</text>
        <dbReference type="Rhea" id="RHEA:29399"/>
        <dbReference type="ChEBI" id="CHEBI:15377"/>
        <dbReference type="ChEBI" id="CHEBI:15378"/>
        <dbReference type="ChEBI" id="CHEBI:33019"/>
        <dbReference type="ChEBI" id="CHEBI:58053"/>
        <dbReference type="ChEBI" id="CHEBI:61402"/>
        <dbReference type="EC" id="3.6.1.66"/>
    </reaction>
    <physiologicalReaction direction="left-to-right" evidence="9">
        <dbReference type="Rhea" id="RHEA:29400"/>
    </physiologicalReaction>
</comment>
<dbReference type="InterPro" id="IPR027502">
    <property type="entry name" value="ITPase"/>
</dbReference>
<evidence type="ECO:0000256" key="6">
    <source>
        <dbReference type="ARBA" id="ARBA00022842"/>
    </source>
</evidence>
<keyword evidence="12" id="KW-0464">Manganese</keyword>
<protein>
    <recommendedName>
        <fullName evidence="12">Inosine triphosphate pyrophosphatase</fullName>
        <shortName evidence="12">ITPase</shortName>
        <shortName evidence="12">Inosine triphosphatase</shortName>
        <ecNumber evidence="12">3.6.1.66</ecNumber>
    </recommendedName>
    <alternativeName>
        <fullName evidence="12">Non-canonical purine NTP pyrophosphatase</fullName>
    </alternativeName>
    <alternativeName>
        <fullName evidence="12">Non-standard purine NTP pyrophosphatase</fullName>
    </alternativeName>
    <alternativeName>
        <fullName evidence="12">Nucleoside-triphosphate diphosphatase</fullName>
    </alternativeName>
    <alternativeName>
        <fullName evidence="12">Nucleoside-triphosphate pyrophosphatase</fullName>
        <shortName evidence="12">NTPase</shortName>
    </alternativeName>
    <alternativeName>
        <fullName evidence="12">XTP/dITP diphosphatase</fullName>
    </alternativeName>
</protein>
<dbReference type="PANTHER" id="PTHR11067:SF9">
    <property type="entry name" value="INOSINE TRIPHOSPHATE PYROPHOSPHATASE"/>
    <property type="match status" value="1"/>
</dbReference>
<dbReference type="PANTHER" id="PTHR11067">
    <property type="entry name" value="INOSINE TRIPHOSPHATE PYROPHOSPHATASE/HAM1 PROTEIN"/>
    <property type="match status" value="1"/>
</dbReference>
<gene>
    <name evidence="13" type="ORF">M408DRAFT_332901</name>
</gene>
<name>A0A0C2W7Y6_SERVB</name>
<evidence type="ECO:0000256" key="10">
    <source>
        <dbReference type="ARBA" id="ARBA00093255"/>
    </source>
</evidence>
<evidence type="ECO:0000256" key="1">
    <source>
        <dbReference type="ARBA" id="ARBA00008023"/>
    </source>
</evidence>
<dbReference type="EC" id="3.6.1.66" evidence="12"/>
<proteinExistence type="inferred from homology"/>
<evidence type="ECO:0000256" key="11">
    <source>
        <dbReference type="ARBA" id="ARBA00093271"/>
    </source>
</evidence>
<feature type="binding site" evidence="12">
    <location>
        <begin position="170"/>
        <end position="171"/>
    </location>
    <ligand>
        <name>ITP</name>
        <dbReference type="ChEBI" id="CHEBI:61402"/>
    </ligand>
</feature>
<comment type="function">
    <text evidence="8">Pyrophosphatase that hydrolyzes the non-canonical purine nucleotides inosine triphosphate (ITP), deoxyinosine triphosphate (dITP) as well as 2'-deoxy-N-6-hydroxylaminopurine triphosphate (dHAPTP) and xanthosine 5'-triphosphate (XTP) to their respective monophosphate derivatives. The enzyme does not distinguish between the deoxy- and ribose forms. Probably excludes non-canonical purines from RNA and DNA precursor pools, thus preventing their incorporation into RNA and DNA and avoiding chromosomal lesions.</text>
</comment>
<organism evidence="13 14">
    <name type="scientific">Serendipita vermifera MAFF 305830</name>
    <dbReference type="NCBI Taxonomy" id="933852"/>
    <lineage>
        <taxon>Eukaryota</taxon>
        <taxon>Fungi</taxon>
        <taxon>Dikarya</taxon>
        <taxon>Basidiomycota</taxon>
        <taxon>Agaricomycotina</taxon>
        <taxon>Agaricomycetes</taxon>
        <taxon>Sebacinales</taxon>
        <taxon>Serendipitaceae</taxon>
        <taxon>Serendipita</taxon>
    </lineage>
</organism>
<dbReference type="FunFam" id="3.90.950.10:FF:000003">
    <property type="entry name" value="Inosine triphosphate pyrophosphatase"/>
    <property type="match status" value="1"/>
</dbReference>
<evidence type="ECO:0000256" key="8">
    <source>
        <dbReference type="ARBA" id="ARBA00054940"/>
    </source>
</evidence>
<dbReference type="OrthoDB" id="6288734at2759"/>
<dbReference type="GO" id="GO:0009117">
    <property type="term" value="P:nucleotide metabolic process"/>
    <property type="evidence" value="ECO:0007669"/>
    <property type="project" value="UniProtKB-KW"/>
</dbReference>
<evidence type="ECO:0000256" key="7">
    <source>
        <dbReference type="ARBA" id="ARBA00023080"/>
    </source>
</evidence>
<comment type="catalytic activity">
    <reaction evidence="10">
        <text>dITP + H2O = dIMP + diphosphate + H(+)</text>
        <dbReference type="Rhea" id="RHEA:28342"/>
        <dbReference type="ChEBI" id="CHEBI:15377"/>
        <dbReference type="ChEBI" id="CHEBI:15378"/>
        <dbReference type="ChEBI" id="CHEBI:33019"/>
        <dbReference type="ChEBI" id="CHEBI:61194"/>
        <dbReference type="ChEBI" id="CHEBI:61382"/>
        <dbReference type="EC" id="3.6.1.66"/>
    </reaction>
    <physiologicalReaction direction="left-to-right" evidence="10">
        <dbReference type="Rhea" id="RHEA:28343"/>
    </physiologicalReaction>
</comment>
<reference evidence="14" key="2">
    <citation type="submission" date="2015-01" db="EMBL/GenBank/DDBJ databases">
        <title>Evolutionary Origins and Diversification of the Mycorrhizal Mutualists.</title>
        <authorList>
            <consortium name="DOE Joint Genome Institute"/>
            <consortium name="Mycorrhizal Genomics Consortium"/>
            <person name="Kohler A."/>
            <person name="Kuo A."/>
            <person name="Nagy L.G."/>
            <person name="Floudas D."/>
            <person name="Copeland A."/>
            <person name="Barry K.W."/>
            <person name="Cichocki N."/>
            <person name="Veneault-Fourrey C."/>
            <person name="LaButti K."/>
            <person name="Lindquist E.A."/>
            <person name="Lipzen A."/>
            <person name="Lundell T."/>
            <person name="Morin E."/>
            <person name="Murat C."/>
            <person name="Riley R."/>
            <person name="Ohm R."/>
            <person name="Sun H."/>
            <person name="Tunlid A."/>
            <person name="Henrissat B."/>
            <person name="Grigoriev I.V."/>
            <person name="Hibbett D.S."/>
            <person name="Martin F."/>
        </authorList>
    </citation>
    <scope>NUCLEOTIDE SEQUENCE [LARGE SCALE GENOMIC DNA]</scope>
    <source>
        <strain evidence="14">MAFF 305830</strain>
    </source>
</reference>
<accession>A0A0C2W7Y6</accession>
<comment type="function">
    <text evidence="12">Pyrophosphatase that hydrolyzes non-canonical purine nucleotides such as inosine triphosphate (ITP), deoxyinosine triphosphate (dITP) or xanthosine 5'-triphosphate (XTP) to their respective monophosphate derivatives. The enzyme does not distinguish between the deoxy- and ribose forms. Probably excludes non-canonical purines from RNA and DNA precursor pools, thus preventing their incorporation into RNA and DNA and avoiding chromosomal lesions.</text>
</comment>
<keyword evidence="12" id="KW-0539">Nucleus</keyword>
<evidence type="ECO:0000256" key="2">
    <source>
        <dbReference type="ARBA" id="ARBA00022490"/>
    </source>
</evidence>
<dbReference type="Pfam" id="PF01725">
    <property type="entry name" value="Ham1p_like"/>
    <property type="match status" value="1"/>
</dbReference>
<keyword evidence="6 12" id="KW-0460">Magnesium</keyword>
<dbReference type="Gene3D" id="3.90.950.10">
    <property type="match status" value="1"/>
</dbReference>
<sequence>MTRSLVFVTGNANKLLEVQAILKVHDIEVEAQALDIPEIQGTTLEVSAAKCRAAAKLIGGPCITEDTALVFKAMNGLPGPYIKDFMKNIGHAGLNAMLVGFPTKAATAICTFAYSPGPDQDPILFVGETEGEIVQPRGSTHFGWDAVFQASINGQTFAEMDPTFKNSISHRYKALAKLVEYLGQLPL</sequence>
<dbReference type="GO" id="GO:0000166">
    <property type="term" value="F:nucleotide binding"/>
    <property type="evidence" value="ECO:0007669"/>
    <property type="project" value="UniProtKB-KW"/>
</dbReference>
<dbReference type="EMBL" id="KN824354">
    <property type="protein sequence ID" value="KIM22543.1"/>
    <property type="molecule type" value="Genomic_DNA"/>
</dbReference>
<keyword evidence="7 12" id="KW-0546">Nucleotide metabolism</keyword>
<dbReference type="GO" id="GO:0009204">
    <property type="term" value="P:deoxyribonucleoside triphosphate catabolic process"/>
    <property type="evidence" value="ECO:0007669"/>
    <property type="project" value="UniProtKB-UniRule"/>
</dbReference>
<feature type="binding site" evidence="12">
    <location>
        <begin position="142"/>
        <end position="145"/>
    </location>
    <ligand>
        <name>ITP</name>
        <dbReference type="ChEBI" id="CHEBI:61402"/>
    </ligand>
</feature>
<dbReference type="GO" id="GO:0046872">
    <property type="term" value="F:metal ion binding"/>
    <property type="evidence" value="ECO:0007669"/>
    <property type="project" value="UniProtKB-KW"/>
</dbReference>
<keyword evidence="3 12" id="KW-0479">Metal-binding</keyword>
<feature type="binding site" evidence="12">
    <location>
        <begin position="9"/>
        <end position="14"/>
    </location>
    <ligand>
        <name>ITP</name>
        <dbReference type="ChEBI" id="CHEBI:61402"/>
    </ligand>
</feature>
<dbReference type="GO" id="GO:0005634">
    <property type="term" value="C:nucleus"/>
    <property type="evidence" value="ECO:0007669"/>
    <property type="project" value="UniProtKB-SubCell"/>
</dbReference>
<evidence type="ECO:0000256" key="12">
    <source>
        <dbReference type="HAMAP-Rule" id="MF_03148"/>
    </source>
</evidence>
<keyword evidence="14" id="KW-1185">Reference proteome</keyword>
<dbReference type="GO" id="GO:0036220">
    <property type="term" value="F:ITP diphosphatase activity"/>
    <property type="evidence" value="ECO:0007669"/>
    <property type="project" value="UniProtKB-UniRule"/>
</dbReference>
<comment type="catalytic activity">
    <reaction evidence="11">
        <text>N(6)-hydroxy-dATP + H2O = N(6)-hydroxy-dAMP + diphosphate + H(+)</text>
        <dbReference type="Rhea" id="RHEA:83971"/>
        <dbReference type="ChEBI" id="CHEBI:15377"/>
        <dbReference type="ChEBI" id="CHEBI:15378"/>
        <dbReference type="ChEBI" id="CHEBI:33019"/>
        <dbReference type="ChEBI" id="CHEBI:233529"/>
        <dbReference type="ChEBI" id="CHEBI:233530"/>
    </reaction>
    <physiologicalReaction direction="left-to-right" evidence="11">
        <dbReference type="Rhea" id="RHEA:83972"/>
    </physiologicalReaction>
</comment>
<dbReference type="HAMAP" id="MF_03148">
    <property type="entry name" value="HAM1_NTPase"/>
    <property type="match status" value="1"/>
</dbReference>
<keyword evidence="2 12" id="KW-0963">Cytoplasm</keyword>
<feature type="binding site" evidence="12">
    <location>
        <position position="50"/>
    </location>
    <ligand>
        <name>ITP</name>
        <dbReference type="ChEBI" id="CHEBI:61402"/>
    </ligand>
</feature>
<dbReference type="SUPFAM" id="SSF52972">
    <property type="entry name" value="ITPase-like"/>
    <property type="match status" value="1"/>
</dbReference>
<comment type="catalytic activity">
    <reaction evidence="12">
        <text>XTP + H2O = XMP + diphosphate + H(+)</text>
        <dbReference type="Rhea" id="RHEA:28610"/>
        <dbReference type="ChEBI" id="CHEBI:15377"/>
        <dbReference type="ChEBI" id="CHEBI:15378"/>
        <dbReference type="ChEBI" id="CHEBI:33019"/>
        <dbReference type="ChEBI" id="CHEBI:57464"/>
        <dbReference type="ChEBI" id="CHEBI:61314"/>
        <dbReference type="EC" id="3.6.1.66"/>
    </reaction>
</comment>
<feature type="binding site" evidence="12">
    <location>
        <position position="38"/>
    </location>
    <ligand>
        <name>Mg(2+)</name>
        <dbReference type="ChEBI" id="CHEBI:18420"/>
    </ligand>
</feature>
<evidence type="ECO:0000256" key="4">
    <source>
        <dbReference type="ARBA" id="ARBA00022741"/>
    </source>
</evidence>